<reference evidence="1 2" key="1">
    <citation type="submission" date="2019-07" db="EMBL/GenBank/DDBJ databases">
        <title>Complete Genome Sequence of Leptotrichia goodfellowii Strain JCM 16774.</title>
        <authorList>
            <person name="Watanabe S."/>
            <person name="Cui L."/>
        </authorList>
    </citation>
    <scope>NUCLEOTIDE SEQUENCE [LARGE SCALE GENOMIC DNA]</scope>
    <source>
        <strain evidence="1 2">JCM16774</strain>
    </source>
</reference>
<dbReference type="RefSeq" id="WP_036056161.1">
    <property type="nucleotide sequence ID" value="NZ_AP019822.1"/>
</dbReference>
<dbReference type="STRING" id="714315.GCA_000516535_01648"/>
<organism evidence="1 2">
    <name type="scientific">Pseudoleptotrichia goodfellowii</name>
    <dbReference type="NCBI Taxonomy" id="157692"/>
    <lineage>
        <taxon>Bacteria</taxon>
        <taxon>Fusobacteriati</taxon>
        <taxon>Fusobacteriota</taxon>
        <taxon>Fusobacteriia</taxon>
        <taxon>Fusobacteriales</taxon>
        <taxon>Leptotrichiaceae</taxon>
        <taxon>Pseudoleptotrichia</taxon>
    </lineage>
</organism>
<dbReference type="KEGG" id="lgo:JCM16774_1641"/>
<dbReference type="EMBL" id="AP019822">
    <property type="protein sequence ID" value="BBM36697.1"/>
    <property type="molecule type" value="Genomic_DNA"/>
</dbReference>
<sequence length="59" mass="7020">MKTVKIYEQNKKSGLKLEDELKKIKDNKISIKKLFEKYNGNYEKIDLDWDSVIGKETLQ</sequence>
<dbReference type="AlphaFoldDB" id="A0A510JBW9"/>
<protein>
    <submittedName>
        <fullName evidence="1">Uncharacterized protein</fullName>
    </submittedName>
</protein>
<proteinExistence type="predicted"/>
<dbReference type="Proteomes" id="UP000321606">
    <property type="component" value="Chromosome"/>
</dbReference>
<evidence type="ECO:0000313" key="2">
    <source>
        <dbReference type="Proteomes" id="UP000321606"/>
    </source>
</evidence>
<gene>
    <name evidence="1" type="ORF">JCM16774_1641</name>
</gene>
<evidence type="ECO:0000313" key="1">
    <source>
        <dbReference type="EMBL" id="BBM36697.1"/>
    </source>
</evidence>
<accession>A0A510JBW9</accession>
<name>A0A510JBW9_9FUSO</name>